<keyword evidence="5" id="KW-0862">Zinc</keyword>
<feature type="region of interest" description="Disordered" evidence="12">
    <location>
        <begin position="334"/>
        <end position="369"/>
    </location>
</feature>
<dbReference type="GO" id="GO:0005496">
    <property type="term" value="F:steroid binding"/>
    <property type="evidence" value="ECO:0007669"/>
    <property type="project" value="UniProtKB-KW"/>
</dbReference>
<evidence type="ECO:0000256" key="10">
    <source>
        <dbReference type="ARBA" id="ARBA00023170"/>
    </source>
</evidence>
<protein>
    <recommendedName>
        <fullName evidence="17">Mineralocorticoid receptor</fullName>
    </recommendedName>
</protein>
<keyword evidence="10" id="KW-0675">Receptor</keyword>
<evidence type="ECO:0000259" key="14">
    <source>
        <dbReference type="PROSITE" id="PS51843"/>
    </source>
</evidence>
<dbReference type="CDD" id="cd07172">
    <property type="entry name" value="NR_DBD_GR_PR"/>
    <property type="match status" value="1"/>
</dbReference>
<dbReference type="SMART" id="SM00399">
    <property type="entry name" value="ZnF_C4"/>
    <property type="match status" value="1"/>
</dbReference>
<dbReference type="SMART" id="SM00430">
    <property type="entry name" value="HOLI"/>
    <property type="match status" value="1"/>
</dbReference>
<evidence type="ECO:0000256" key="9">
    <source>
        <dbReference type="ARBA" id="ARBA00023163"/>
    </source>
</evidence>
<dbReference type="CDD" id="cd07075">
    <property type="entry name" value="NR_LBD_MR"/>
    <property type="match status" value="1"/>
</dbReference>
<feature type="region of interest" description="Disordered" evidence="12">
    <location>
        <begin position="295"/>
        <end position="317"/>
    </location>
</feature>
<dbReference type="GO" id="GO:0043565">
    <property type="term" value="F:sequence-specific DNA binding"/>
    <property type="evidence" value="ECO:0007669"/>
    <property type="project" value="InterPro"/>
</dbReference>
<dbReference type="PROSITE" id="PS51843">
    <property type="entry name" value="NR_LBD"/>
    <property type="match status" value="1"/>
</dbReference>
<evidence type="ECO:0000256" key="8">
    <source>
        <dbReference type="ARBA" id="ARBA00023125"/>
    </source>
</evidence>
<dbReference type="InterPro" id="IPR013088">
    <property type="entry name" value="Znf_NHR/GATA"/>
</dbReference>
<feature type="region of interest" description="Disordered" evidence="12">
    <location>
        <begin position="222"/>
        <end position="276"/>
    </location>
</feature>
<keyword evidence="9" id="KW-0804">Transcription</keyword>
<dbReference type="InterPro" id="IPR035500">
    <property type="entry name" value="NHR-like_dom_sf"/>
</dbReference>
<accession>A0AAD4U2L8</accession>
<feature type="region of interest" description="Disordered" evidence="12">
    <location>
        <begin position="1062"/>
        <end position="1085"/>
    </location>
</feature>
<evidence type="ECO:0000313" key="15">
    <source>
        <dbReference type="EMBL" id="KAI4536030.1"/>
    </source>
</evidence>
<keyword evidence="16" id="KW-1185">Reference proteome</keyword>
<evidence type="ECO:0000256" key="7">
    <source>
        <dbReference type="ARBA" id="ARBA00023121"/>
    </source>
</evidence>
<evidence type="ECO:0000256" key="1">
    <source>
        <dbReference type="ARBA" id="ARBA00022553"/>
    </source>
</evidence>
<feature type="region of interest" description="Disordered" evidence="12">
    <location>
        <begin position="42"/>
        <end position="70"/>
    </location>
</feature>
<dbReference type="Proteomes" id="UP001214576">
    <property type="component" value="Unassembled WGS sequence"/>
</dbReference>
<gene>
    <name evidence="15" type="ORF">MG293_013422</name>
</gene>
<dbReference type="SUPFAM" id="SSF57716">
    <property type="entry name" value="Glucocorticoid receptor-like (DNA-binding domain)"/>
    <property type="match status" value="1"/>
</dbReference>
<dbReference type="GO" id="GO:0008270">
    <property type="term" value="F:zinc ion binding"/>
    <property type="evidence" value="ECO:0007669"/>
    <property type="project" value="UniProtKB-KW"/>
</dbReference>
<keyword evidence="3" id="KW-0479">Metal-binding</keyword>
<reference evidence="15" key="1">
    <citation type="submission" date="2022-03" db="EMBL/GenBank/DDBJ databases">
        <title>Genomic analyses of argali, domestic sheep and their hybrids provide insights into chromosomal evolution, heterosis and genetic basis of agronomic traits.</title>
        <authorList>
            <person name="Li M."/>
        </authorList>
    </citation>
    <scope>NUCLEOTIDE SEQUENCE</scope>
    <source>
        <strain evidence="15">CAU-MHL-2022a</strain>
        <tissue evidence="15">Skin</tissue>
    </source>
</reference>
<dbReference type="InterPro" id="IPR000536">
    <property type="entry name" value="Nucl_hrmn_rcpt_lig-bd"/>
</dbReference>
<evidence type="ECO:0000256" key="5">
    <source>
        <dbReference type="ARBA" id="ARBA00022833"/>
    </source>
</evidence>
<evidence type="ECO:0000256" key="4">
    <source>
        <dbReference type="ARBA" id="ARBA00022771"/>
    </source>
</evidence>
<dbReference type="Pfam" id="PF00104">
    <property type="entry name" value="Hormone_recep"/>
    <property type="match status" value="1"/>
</dbReference>
<dbReference type="GO" id="GO:0003700">
    <property type="term" value="F:DNA-binding transcription factor activity"/>
    <property type="evidence" value="ECO:0007669"/>
    <property type="project" value="InterPro"/>
</dbReference>
<dbReference type="FunFam" id="1.10.565.10:FF:000004">
    <property type="entry name" value="Androgen receptor variant"/>
    <property type="match status" value="1"/>
</dbReference>
<comment type="caution">
    <text evidence="15">The sequence shown here is derived from an EMBL/GenBank/DDBJ whole genome shotgun (WGS) entry which is preliminary data.</text>
</comment>
<keyword evidence="4" id="KW-0863">Zinc-finger</keyword>
<keyword evidence="7" id="KW-0446">Lipid-binding</keyword>
<dbReference type="InterPro" id="IPR001628">
    <property type="entry name" value="Znf_hrmn_rcpt"/>
</dbReference>
<dbReference type="PRINTS" id="PR00047">
    <property type="entry name" value="STROIDFINGER"/>
</dbReference>
<sequence length="1360" mass="148750">MERRWGQVSQPAERPALGPGPTEQSDENNYMEIVDVRCVSGAIPNSSTQGSSREKHELLPCLQQDSSRSGILPSDIKTELESKELSATVAESMGLYMDSVREADYAYDQQNPQGSGSPAKMYQNVEQLVKFYKENGHRPSTLGAASRPLRSFLPDSGGSVNGGVMRNVVKSPILGHEKGPAVCSPLTLSSSGCSPASISCVSSTSASFGSFPVHSPIAQGTPLPCSPNVETRGSRSHSPAHASNVGSPLSSPLNSMKSPISSPPSHCSVKSPVSSPNNVTLRSCVSSPANINNSRCSVSSPSNTNNRSTLSSPAASTVGSICSPGSTAFSYTASGTPVGSSTARDVVPSPDTQEKGAQEVPFPKTEETENAISRGVAGQLNIVQYIKPEPDGAFSSSCLGGNSKINSDSPFSVPIKQESTKHSCSGTSFKGNPAINPFPFMDGSYFSFMDDKDYYSLSGILGPPVPGFDGNCEGSGFPMGIKQEPDDGSFYPEASIPPSAIVGVNSGGQSFHYRIGAQGTISLSRSARDQSFQHLSSFPPVNTLVESWKSHSDLSSRRSDGYPVLEYIPENVSSLPECYAEEGVPRPCKDSDSHPGEFFKLIEYMVTKVDMKLCGRHWTRFDHTDGGSPAHLDTDGAVSLSEWQCLLASVSSSEKNFINVYGKRDVSYIVKQMRNVEVILGSPKPSSSYLPIKLMPLLAFSNQFKAISGIGNNFSLAYHSSVQFSGGFANKNATSLSLLPKSDLELRCQAFALITKYYIFQVELRIFAASVHETLPSPAFLLGKMEDAGSEGLGSWAGITERWARVPSDGRRRSLELCVSESNEAWLARQKGTAAFTFLTGRKAVAGRFWTPRQTSRDPYGNNLNVRIHLPDVVTRRSKFNIPLDKSNDHLGRTQTWFFHEDVKSVHDSLLHLFTFLCQRNMYCGSRYARPFAGAPKMRSSTLRSVSTGSSRPSKICLVCGDEASGCHYGVVTCGSCKVFFKRAVEDPQHSSRLMSDAFSLYKPSSSPHSGQHNYLCAGRNDCIIDKIRRKNCPACRLQKCLQAGMNLGARKSKKLGKLKGIHEEQAQQPPPPPPPPQSPEEGTTYIAPAQEPSVNSALVPQLSTISRALTPSPSMILETIEPEIVYAGYDGSKPDTAENLLSTLNRLAGKQMIQVVKWAKVLPGFKNLPLEDQITLIQYSWMCLSSFALSWRSYKHTNSQYLYFAPDLVFNEEKMHQSAMYELCQGMHQISLQFVRLQLTFEEYTVMKVLLLLSTIPKDGLKSQAAFEEMRTNYIKELRKMVTKCPSNSGQSWQRFYQLTKLLDSMHDLVSDLLEFCFYTFRESQALKVEFPAMLVEIISDQLPKVESGNAKTLYFHRK</sequence>
<dbReference type="PROSITE" id="PS51030">
    <property type="entry name" value="NUCLEAR_REC_DBD_2"/>
    <property type="match status" value="1"/>
</dbReference>
<dbReference type="EMBL" id="JAKZEL010000016">
    <property type="protein sequence ID" value="KAI4536030.1"/>
    <property type="molecule type" value="Genomic_DNA"/>
</dbReference>
<evidence type="ECO:0000259" key="13">
    <source>
        <dbReference type="PROSITE" id="PS51030"/>
    </source>
</evidence>
<evidence type="ECO:0000256" key="3">
    <source>
        <dbReference type="ARBA" id="ARBA00022723"/>
    </source>
</evidence>
<dbReference type="Gene3D" id="1.10.565.10">
    <property type="entry name" value="Retinoid X Receptor"/>
    <property type="match status" value="1"/>
</dbReference>
<dbReference type="InterPro" id="IPR050200">
    <property type="entry name" value="Nuclear_hormone_rcpt_NR3"/>
</dbReference>
<evidence type="ECO:0000256" key="11">
    <source>
        <dbReference type="ARBA" id="ARBA00023242"/>
    </source>
</evidence>
<evidence type="ECO:0000256" key="6">
    <source>
        <dbReference type="ARBA" id="ARBA00023015"/>
    </source>
</evidence>
<name>A0AAD4U2L8_OVIAM</name>
<keyword evidence="11" id="KW-0539">Nucleus</keyword>
<feature type="compositionally biased region" description="Polar residues" evidence="12">
    <location>
        <begin position="244"/>
        <end position="265"/>
    </location>
</feature>
<feature type="region of interest" description="Disordered" evidence="12">
    <location>
        <begin position="1"/>
        <end position="30"/>
    </location>
</feature>
<feature type="domain" description="NR LBD" evidence="14">
    <location>
        <begin position="1102"/>
        <end position="1340"/>
    </location>
</feature>
<feature type="compositionally biased region" description="Polar residues" evidence="12">
    <location>
        <begin position="334"/>
        <end position="343"/>
    </location>
</feature>
<dbReference type="PANTHER" id="PTHR48092">
    <property type="entry name" value="KNIRPS-RELATED PROTEIN-RELATED"/>
    <property type="match status" value="1"/>
</dbReference>
<feature type="domain" description="Nuclear receptor" evidence="13">
    <location>
        <begin position="954"/>
        <end position="1053"/>
    </location>
</feature>
<evidence type="ECO:0000256" key="2">
    <source>
        <dbReference type="ARBA" id="ARBA00022665"/>
    </source>
</evidence>
<evidence type="ECO:0008006" key="17">
    <source>
        <dbReference type="Google" id="ProtNLM"/>
    </source>
</evidence>
<dbReference type="SUPFAM" id="SSF48508">
    <property type="entry name" value="Nuclear receptor ligand-binding domain"/>
    <property type="match status" value="1"/>
</dbReference>
<keyword evidence="8" id="KW-0238">DNA-binding</keyword>
<keyword evidence="2" id="KW-0754">Steroid-binding</keyword>
<dbReference type="Pfam" id="PF00105">
    <property type="entry name" value="zf-C4"/>
    <property type="match status" value="2"/>
</dbReference>
<keyword evidence="6" id="KW-0805">Transcription regulation</keyword>
<proteinExistence type="predicted"/>
<keyword evidence="1" id="KW-0597">Phosphoprotein</keyword>
<organism evidence="15 16">
    <name type="scientific">Ovis ammon polii</name>
    <dbReference type="NCBI Taxonomy" id="230172"/>
    <lineage>
        <taxon>Eukaryota</taxon>
        <taxon>Metazoa</taxon>
        <taxon>Chordata</taxon>
        <taxon>Craniata</taxon>
        <taxon>Vertebrata</taxon>
        <taxon>Euteleostomi</taxon>
        <taxon>Mammalia</taxon>
        <taxon>Eutheria</taxon>
        <taxon>Laurasiatheria</taxon>
        <taxon>Artiodactyla</taxon>
        <taxon>Ruminantia</taxon>
        <taxon>Pecora</taxon>
        <taxon>Bovidae</taxon>
        <taxon>Caprinae</taxon>
        <taxon>Ovis</taxon>
    </lineage>
</organism>
<feature type="compositionally biased region" description="Pro residues" evidence="12">
    <location>
        <begin position="1069"/>
        <end position="1079"/>
    </location>
</feature>
<evidence type="ECO:0000256" key="12">
    <source>
        <dbReference type="SAM" id="MobiDB-lite"/>
    </source>
</evidence>
<evidence type="ECO:0000313" key="16">
    <source>
        <dbReference type="Proteomes" id="UP001214576"/>
    </source>
</evidence>
<dbReference type="PROSITE" id="PS00031">
    <property type="entry name" value="NUCLEAR_REC_DBD_1"/>
    <property type="match status" value="1"/>
</dbReference>
<dbReference type="Gene3D" id="3.30.50.10">
    <property type="entry name" value="Erythroid Transcription Factor GATA-1, subunit A"/>
    <property type="match status" value="1"/>
</dbReference>